<protein>
    <submittedName>
        <fullName evidence="1">Uncharacterized protein</fullName>
    </submittedName>
</protein>
<gene>
    <name evidence="1" type="ORF">PECUL_23A050690</name>
</gene>
<evidence type="ECO:0000313" key="1">
    <source>
        <dbReference type="EMBL" id="CAH2249139.1"/>
    </source>
</evidence>
<proteinExistence type="predicted"/>
<dbReference type="InterPro" id="IPR004244">
    <property type="entry name" value="Transposase_22"/>
</dbReference>
<reference evidence="1" key="1">
    <citation type="submission" date="2022-03" db="EMBL/GenBank/DDBJ databases">
        <authorList>
            <person name="Alioto T."/>
            <person name="Alioto T."/>
            <person name="Gomez Garrido J."/>
        </authorList>
    </citation>
    <scope>NUCLEOTIDE SEQUENCE</scope>
</reference>
<keyword evidence="2" id="KW-1185">Reference proteome</keyword>
<evidence type="ECO:0000313" key="2">
    <source>
        <dbReference type="Proteomes" id="UP001295444"/>
    </source>
</evidence>
<dbReference type="Gene3D" id="3.30.70.1820">
    <property type="entry name" value="L1 transposable element, RRM domain"/>
    <property type="match status" value="1"/>
</dbReference>
<name>A0AAD1RDX9_PELCU</name>
<sequence length="185" mass="21241">MDLEDRSCRSNLRLCGIPEEVLEAGLPTFVNGFFKALLPDILVNMLLLYRLHRVPKPKHIAASLPRDPLLKAHYFHVKELILLRSCTAKDLPPEFTKVRVFADISAATLQHRKAFQKVTEVLREHRIPYRWGFPIRLIVTRNGTTTLLLSLRVQQTHHLPNALKGTGPKLECCLQVFNAHYLHAR</sequence>
<accession>A0AAD1RDX9</accession>
<organism evidence="1 2">
    <name type="scientific">Pelobates cultripes</name>
    <name type="common">Western spadefoot toad</name>
    <dbReference type="NCBI Taxonomy" id="61616"/>
    <lineage>
        <taxon>Eukaryota</taxon>
        <taxon>Metazoa</taxon>
        <taxon>Chordata</taxon>
        <taxon>Craniata</taxon>
        <taxon>Vertebrata</taxon>
        <taxon>Euteleostomi</taxon>
        <taxon>Amphibia</taxon>
        <taxon>Batrachia</taxon>
        <taxon>Anura</taxon>
        <taxon>Pelobatoidea</taxon>
        <taxon>Pelobatidae</taxon>
        <taxon>Pelobates</taxon>
    </lineage>
</organism>
<dbReference type="InterPro" id="IPR042566">
    <property type="entry name" value="L1_C"/>
</dbReference>
<dbReference type="PANTHER" id="PTHR11505">
    <property type="entry name" value="L1 TRANSPOSABLE ELEMENT-RELATED"/>
    <property type="match status" value="1"/>
</dbReference>
<dbReference type="Gene3D" id="3.30.250.20">
    <property type="entry name" value="L1 transposable element, C-terminal domain"/>
    <property type="match status" value="1"/>
</dbReference>
<dbReference type="AlphaFoldDB" id="A0AAD1RDX9"/>
<dbReference type="Proteomes" id="UP001295444">
    <property type="component" value="Chromosome 02"/>
</dbReference>
<dbReference type="EMBL" id="OW240913">
    <property type="protein sequence ID" value="CAH2249139.1"/>
    <property type="molecule type" value="Genomic_DNA"/>
</dbReference>